<evidence type="ECO:0000313" key="6">
    <source>
        <dbReference type="Proteomes" id="UP000489961"/>
    </source>
</evidence>
<dbReference type="Gene3D" id="3.90.220.20">
    <property type="entry name" value="DNA methylase specificity domains"/>
    <property type="match status" value="2"/>
</dbReference>
<keyword evidence="2" id="KW-0680">Restriction system</keyword>
<keyword evidence="3" id="KW-0238">DNA-binding</keyword>
<dbReference type="PANTHER" id="PTHR30408:SF12">
    <property type="entry name" value="TYPE I RESTRICTION ENZYME MJAVIII SPECIFICITY SUBUNIT"/>
    <property type="match status" value="1"/>
</dbReference>
<dbReference type="SUPFAM" id="SSF116734">
    <property type="entry name" value="DNA methylase specificity domain"/>
    <property type="match status" value="2"/>
</dbReference>
<dbReference type="Pfam" id="PF01420">
    <property type="entry name" value="Methylase_S"/>
    <property type="match status" value="2"/>
</dbReference>
<feature type="domain" description="Type I restriction modification DNA specificity" evidence="4">
    <location>
        <begin position="29"/>
        <end position="162"/>
    </location>
</feature>
<dbReference type="GO" id="GO:0003677">
    <property type="term" value="F:DNA binding"/>
    <property type="evidence" value="ECO:0007669"/>
    <property type="project" value="UniProtKB-KW"/>
</dbReference>
<dbReference type="CDD" id="cd17266">
    <property type="entry name" value="RMtype1_S_Sau1132ORF3780P-TRD2-CR2_like"/>
    <property type="match status" value="1"/>
</dbReference>
<dbReference type="GO" id="GO:0009307">
    <property type="term" value="P:DNA restriction-modification system"/>
    <property type="evidence" value="ECO:0007669"/>
    <property type="project" value="UniProtKB-KW"/>
</dbReference>
<evidence type="ECO:0000256" key="1">
    <source>
        <dbReference type="ARBA" id="ARBA00010923"/>
    </source>
</evidence>
<accession>A0A811GHV5</accession>
<evidence type="ECO:0000259" key="4">
    <source>
        <dbReference type="Pfam" id="PF01420"/>
    </source>
</evidence>
<evidence type="ECO:0000256" key="2">
    <source>
        <dbReference type="ARBA" id="ARBA00022747"/>
    </source>
</evidence>
<reference evidence="5 6" key="1">
    <citation type="submission" date="2020-02" db="EMBL/GenBank/DDBJ databases">
        <authorList>
            <person name="Chaudhuri R."/>
        </authorList>
    </citation>
    <scope>NUCLEOTIDE SEQUENCE [LARGE SCALE GENOMIC DNA]</scope>
    <source>
        <strain evidence="5">SFB21</strain>
    </source>
</reference>
<dbReference type="AlphaFoldDB" id="A0A811GHV5"/>
<comment type="caution">
    <text evidence="5">The sequence shown here is derived from an EMBL/GenBank/DDBJ whole genome shotgun (WGS) entry which is preliminary data.</text>
</comment>
<dbReference type="Proteomes" id="UP000489961">
    <property type="component" value="Unassembled WGS sequence"/>
</dbReference>
<evidence type="ECO:0000313" key="5">
    <source>
        <dbReference type="EMBL" id="CAB1222341.1"/>
    </source>
</evidence>
<gene>
    <name evidence="5" type="ORF">SFB21_3073</name>
</gene>
<dbReference type="InterPro" id="IPR000055">
    <property type="entry name" value="Restrct_endonuc_typeI_TRD"/>
</dbReference>
<dbReference type="EMBL" id="CADDTS010000049">
    <property type="protein sequence ID" value="CAB1222341.1"/>
    <property type="molecule type" value="Genomic_DNA"/>
</dbReference>
<sequence length="374" mass="41928">MAVPKLRFKEFGSEYITTTFEKLEGFSIQSGKSDSKEDSGEFPFYGSTGVIGYKDSYDYCDEAILIARVGANAGSLYQVKGKYSVSDNTLMLCTSDKTNLNYLRELLIKFNLNQLVFGTGQPLVTGGMIKKVSIAIPSLGEQTKIASFLSAVDEKISQLTQKHELLSQYKQGMMQKLFSQQIRFKADDGSEFGEWEVIQANQIFENYSNKNHDGTLTILAATQDKGVVPRDEIDIDIKSSDASVLSYKIIEKGNFVISLRSFQGGIEYSNYHGICSPAYTILKSIKPIASGFYKNYLKTNDFIQRLSATVIGIRDGKQISYQAFSTLMIDYPSVEEQTKIAYFLSAIDQKIEVVAQQIEQAKQWKKGLLQQMFI</sequence>
<dbReference type="Gene3D" id="1.10.287.1120">
    <property type="entry name" value="Bipartite methylase S protein"/>
    <property type="match status" value="1"/>
</dbReference>
<protein>
    <submittedName>
        <fullName evidence="5">Type I restriction modification DNA specificity domain protein</fullName>
    </submittedName>
</protein>
<dbReference type="InterPro" id="IPR052021">
    <property type="entry name" value="Type-I_RS_S_subunit"/>
</dbReference>
<evidence type="ECO:0000256" key="3">
    <source>
        <dbReference type="ARBA" id="ARBA00023125"/>
    </source>
</evidence>
<name>A0A811GHV5_9GAMM</name>
<dbReference type="PANTHER" id="PTHR30408">
    <property type="entry name" value="TYPE-1 RESTRICTION ENZYME ECOKI SPECIFICITY PROTEIN"/>
    <property type="match status" value="1"/>
</dbReference>
<proteinExistence type="inferred from homology"/>
<comment type="similarity">
    <text evidence="1">Belongs to the type-I restriction system S methylase family.</text>
</comment>
<dbReference type="InterPro" id="IPR044946">
    <property type="entry name" value="Restrct_endonuc_typeI_TRD_sf"/>
</dbReference>
<organism evidence="5 6">
    <name type="scientific">Acinetobacter bouvetii</name>
    <dbReference type="NCBI Taxonomy" id="202951"/>
    <lineage>
        <taxon>Bacteria</taxon>
        <taxon>Pseudomonadati</taxon>
        <taxon>Pseudomonadota</taxon>
        <taxon>Gammaproteobacteria</taxon>
        <taxon>Moraxellales</taxon>
        <taxon>Moraxellaceae</taxon>
        <taxon>Acinetobacter</taxon>
    </lineage>
</organism>
<feature type="domain" description="Type I restriction modification DNA specificity" evidence="4">
    <location>
        <begin position="195"/>
        <end position="362"/>
    </location>
</feature>